<feature type="transmembrane region" description="Helical" evidence="2">
    <location>
        <begin position="127"/>
        <end position="148"/>
    </location>
</feature>
<feature type="region of interest" description="Disordered" evidence="1">
    <location>
        <begin position="33"/>
        <end position="61"/>
    </location>
</feature>
<dbReference type="EMBL" id="OY726395">
    <property type="protein sequence ID" value="CAJ1578507.1"/>
    <property type="molecule type" value="Genomic_DNA"/>
</dbReference>
<reference evidence="4 5" key="1">
    <citation type="submission" date="2023-08" db="EMBL/GenBank/DDBJ databases">
        <authorList>
            <person name="Folkvardsen B D."/>
            <person name="Norman A."/>
        </authorList>
    </citation>
    <scope>NUCLEOTIDE SEQUENCE [LARGE SCALE GENOMIC DNA]</scope>
    <source>
        <strain evidence="4 5">Mu0050</strain>
    </source>
</reference>
<feature type="compositionally biased region" description="Low complexity" evidence="1">
    <location>
        <begin position="33"/>
        <end position="49"/>
    </location>
</feature>
<feature type="compositionally biased region" description="Low complexity" evidence="1">
    <location>
        <begin position="332"/>
        <end position="348"/>
    </location>
</feature>
<feature type="transmembrane region" description="Helical" evidence="2">
    <location>
        <begin position="251"/>
        <end position="278"/>
    </location>
</feature>
<dbReference type="Pfam" id="PF14219">
    <property type="entry name" value="DUF4328"/>
    <property type="match status" value="1"/>
</dbReference>
<protein>
    <submittedName>
        <fullName evidence="4">DUF4328 domain-containing protein</fullName>
    </submittedName>
</protein>
<feature type="transmembrane region" description="Helical" evidence="2">
    <location>
        <begin position="160"/>
        <end position="192"/>
    </location>
</feature>
<dbReference type="RefSeq" id="WP_316513590.1">
    <property type="nucleotide sequence ID" value="NZ_OY726395.1"/>
</dbReference>
<gene>
    <name evidence="4" type="ORF">MU0050_000100</name>
</gene>
<accession>A0ABM9M832</accession>
<feature type="transmembrane region" description="Helical" evidence="2">
    <location>
        <begin position="290"/>
        <end position="310"/>
    </location>
</feature>
<sequence>MIQVCSSCSTRWNVRDKQRAWCPRCQGRLLPPDTAAASAAPSGWSRPGSTSGAARPPGQSAKLPPGLRWIAVRPGAPPPPPARRRPLGPTPRYDFIPRWSLPDPVTFGVEPSTPALTGPTATQVRRVLTATAVVLAAAALIYLLRYVLLLVNRTVLINSVIAAGATLLGILASVAALAAVITCWVVMTRWLIARRTQLFAHLGRTDRPTSALWAGCMVPLVNLFWAPVFVIETATLEGLYRRLRKPIVTWWLLWVLSALVSVVAFLTLFSFGWISIALNTSAQGIADNTVAMVCAYLAALAAVLALGRVYRGFEAKPVERPAHRWVVVGAGSAGAAPPEPVAATAGAPRDVDRPVEPTGREPAA</sequence>
<keyword evidence="2" id="KW-0472">Membrane</keyword>
<keyword evidence="2" id="KW-1133">Transmembrane helix</keyword>
<feature type="compositionally biased region" description="Basic and acidic residues" evidence="1">
    <location>
        <begin position="349"/>
        <end position="364"/>
    </location>
</feature>
<proteinExistence type="predicted"/>
<dbReference type="InterPro" id="IPR025565">
    <property type="entry name" value="DUF4328"/>
</dbReference>
<evidence type="ECO:0000313" key="4">
    <source>
        <dbReference type="EMBL" id="CAJ1578507.1"/>
    </source>
</evidence>
<feature type="domain" description="DUF4328" evidence="3">
    <location>
        <begin position="153"/>
        <end position="314"/>
    </location>
</feature>
<name>A0ABM9M832_9MYCO</name>
<feature type="region of interest" description="Disordered" evidence="1">
    <location>
        <begin position="332"/>
        <end position="364"/>
    </location>
</feature>
<evidence type="ECO:0000256" key="1">
    <source>
        <dbReference type="SAM" id="MobiDB-lite"/>
    </source>
</evidence>
<organism evidence="4 5">
    <name type="scientific">[Mycobacterium] wendilense</name>
    <dbReference type="NCBI Taxonomy" id="3064284"/>
    <lineage>
        <taxon>Bacteria</taxon>
        <taxon>Bacillati</taxon>
        <taxon>Actinomycetota</taxon>
        <taxon>Actinomycetes</taxon>
        <taxon>Mycobacteriales</taxon>
        <taxon>Mycobacteriaceae</taxon>
        <taxon>Mycolicibacter</taxon>
    </lineage>
</organism>
<keyword evidence="5" id="KW-1185">Reference proteome</keyword>
<dbReference type="Proteomes" id="UP001190466">
    <property type="component" value="Chromosome"/>
</dbReference>
<keyword evidence="2" id="KW-0812">Transmembrane</keyword>
<evidence type="ECO:0000313" key="5">
    <source>
        <dbReference type="Proteomes" id="UP001190466"/>
    </source>
</evidence>
<evidence type="ECO:0000256" key="2">
    <source>
        <dbReference type="SAM" id="Phobius"/>
    </source>
</evidence>
<evidence type="ECO:0000259" key="3">
    <source>
        <dbReference type="Pfam" id="PF14219"/>
    </source>
</evidence>